<dbReference type="PROSITE" id="PS50884">
    <property type="entry name" value="ZF_DOF_2"/>
    <property type="match status" value="1"/>
</dbReference>
<evidence type="ECO:0000256" key="8">
    <source>
        <dbReference type="SAM" id="MobiDB-lite"/>
    </source>
</evidence>
<dbReference type="EMBL" id="GCKF01043485">
    <property type="protein sequence ID" value="JAG94459.1"/>
    <property type="molecule type" value="Transcribed_RNA"/>
</dbReference>
<keyword evidence="3" id="KW-0862">Zinc</keyword>
<keyword evidence="5" id="KW-0238">DNA-binding</keyword>
<feature type="compositionally biased region" description="Polar residues" evidence="8">
    <location>
        <begin position="92"/>
        <end position="110"/>
    </location>
</feature>
<evidence type="ECO:0000256" key="6">
    <source>
        <dbReference type="ARBA" id="ARBA00023163"/>
    </source>
</evidence>
<evidence type="ECO:0000259" key="9">
    <source>
        <dbReference type="PROSITE" id="PS50884"/>
    </source>
</evidence>
<evidence type="ECO:0000313" key="10">
    <source>
        <dbReference type="EMBL" id="JAG94459.1"/>
    </source>
</evidence>
<dbReference type="GO" id="GO:0003700">
    <property type="term" value="F:DNA-binding transcription factor activity"/>
    <property type="evidence" value="ECO:0007669"/>
    <property type="project" value="InterPro"/>
</dbReference>
<evidence type="ECO:0000256" key="3">
    <source>
        <dbReference type="ARBA" id="ARBA00022833"/>
    </source>
</evidence>
<evidence type="ECO:0000256" key="5">
    <source>
        <dbReference type="ARBA" id="ARBA00023125"/>
    </source>
</evidence>
<dbReference type="InterPro" id="IPR045174">
    <property type="entry name" value="Dof"/>
</dbReference>
<keyword evidence="4" id="KW-0805">Transcription regulation</keyword>
<reference evidence="10" key="1">
    <citation type="submission" date="2015-03" db="EMBL/GenBank/DDBJ databases">
        <title>A transcriptome of Araucaria cunninghamii, an australian fine timber species.</title>
        <authorList>
            <person name="Jing Yi C.J.Y."/>
            <person name="Yin San L.Y.S."/>
            <person name="Abdul Karim S.S."/>
            <person name="Wan Azmi N.N."/>
            <person name="Hercus R.R."/>
            <person name="Croft L.L."/>
        </authorList>
    </citation>
    <scope>NUCLEOTIDE SEQUENCE</scope>
    <source>
        <strain evidence="10">MI0301</strain>
        <tissue evidence="10">Leaf</tissue>
    </source>
</reference>
<evidence type="ECO:0000256" key="1">
    <source>
        <dbReference type="ARBA" id="ARBA00022723"/>
    </source>
</evidence>
<dbReference type="AlphaFoldDB" id="A0A0D6QVB3"/>
<evidence type="ECO:0000256" key="2">
    <source>
        <dbReference type="ARBA" id="ARBA00022771"/>
    </source>
</evidence>
<feature type="domain" description="Dof-type" evidence="9">
    <location>
        <begin position="32"/>
        <end position="86"/>
    </location>
</feature>
<proteinExistence type="predicted"/>
<keyword evidence="6" id="KW-0804">Transcription</keyword>
<dbReference type="PANTHER" id="PTHR31992">
    <property type="entry name" value="DOF ZINC FINGER PROTEIN DOF1.4-RELATED"/>
    <property type="match status" value="1"/>
</dbReference>
<protein>
    <recommendedName>
        <fullName evidence="9">Dof-type domain-containing protein</fullName>
    </recommendedName>
</protein>
<feature type="region of interest" description="Disordered" evidence="8">
    <location>
        <begin position="80"/>
        <end position="126"/>
    </location>
</feature>
<dbReference type="GO" id="GO:0008270">
    <property type="term" value="F:zinc ion binding"/>
    <property type="evidence" value="ECO:0007669"/>
    <property type="project" value="UniProtKB-KW"/>
</dbReference>
<organism evidence="10">
    <name type="scientific">Araucaria cunninghamii</name>
    <name type="common">Hoop pine</name>
    <name type="synonym">Moreton Bay pine</name>
    <dbReference type="NCBI Taxonomy" id="56994"/>
    <lineage>
        <taxon>Eukaryota</taxon>
        <taxon>Viridiplantae</taxon>
        <taxon>Streptophyta</taxon>
        <taxon>Embryophyta</taxon>
        <taxon>Tracheophyta</taxon>
        <taxon>Spermatophyta</taxon>
        <taxon>Pinopsida</taxon>
        <taxon>Pinidae</taxon>
        <taxon>Conifers II</taxon>
        <taxon>Araucariales</taxon>
        <taxon>Araucariaceae</taxon>
        <taxon>Araucaria</taxon>
    </lineage>
</organism>
<dbReference type="GO" id="GO:0003677">
    <property type="term" value="F:DNA binding"/>
    <property type="evidence" value="ECO:0007669"/>
    <property type="project" value="UniProtKB-KW"/>
</dbReference>
<dbReference type="PROSITE" id="PS01361">
    <property type="entry name" value="ZF_DOF_1"/>
    <property type="match status" value="1"/>
</dbReference>
<evidence type="ECO:0000256" key="4">
    <source>
        <dbReference type="ARBA" id="ARBA00023015"/>
    </source>
</evidence>
<name>A0A0D6QVB3_ARACU</name>
<keyword evidence="1" id="KW-0479">Metal-binding</keyword>
<dbReference type="PANTHER" id="PTHR31992:SF141">
    <property type="entry name" value="DOF ZINC FINGER PROTEIN DOF1.4"/>
    <property type="match status" value="1"/>
</dbReference>
<sequence>MQDRALKPPDEMMSCSRPLLDRRMKPHPEQAQKCPRCESTNTKFCYYNNYSLTQPRYFCKTCRRYWTKGGTLRNVPVGGGCRKNKRAKRTVDQSASSVQNDASPSSNTHATGCEGTSYPTMEEPSTVPGASTSIYYSMGNEGDHELSGFGYSRAQVGGCNGAGSGVGPLHSSLSPLGSLPLPSLNTLQSLKNGFPVLDLPSCSRPDQATLNIADLNCIFEAQQQHISTSSSAPISHITEGFNSFNIHVDGLNGMDQQWRGLQQQQQQKVAVPVEDGHLKGGHLNLLQFDENVFEGLRHQQQQQQKLRQNNAKVDEGNRSSAPPSDWQVAPEGFFEAGGDAGYWNGVATWTDLSGYGSSSSPLI</sequence>
<accession>A0A0D6QVB3</accession>
<keyword evidence="7" id="KW-0539">Nucleus</keyword>
<feature type="region of interest" description="Disordered" evidence="8">
    <location>
        <begin position="308"/>
        <end position="329"/>
    </location>
</feature>
<dbReference type="InterPro" id="IPR003851">
    <property type="entry name" value="Znf_Dof"/>
</dbReference>
<keyword evidence="2" id="KW-0863">Zinc-finger</keyword>
<evidence type="ECO:0000256" key="7">
    <source>
        <dbReference type="ARBA" id="ARBA00023242"/>
    </source>
</evidence>
<dbReference type="Pfam" id="PF02701">
    <property type="entry name" value="Zn_ribbon_Dof"/>
    <property type="match status" value="1"/>
</dbReference>